<evidence type="ECO:0000259" key="5">
    <source>
        <dbReference type="Pfam" id="PF04542"/>
    </source>
</evidence>
<dbReference type="GO" id="GO:0006352">
    <property type="term" value="P:DNA-templated transcription initiation"/>
    <property type="evidence" value="ECO:0007669"/>
    <property type="project" value="InterPro"/>
</dbReference>
<dbReference type="InterPro" id="IPR013324">
    <property type="entry name" value="RNA_pol_sigma_r3/r4-like"/>
</dbReference>
<feature type="domain" description="RNA polymerase sigma-70 region 4" evidence="6">
    <location>
        <begin position="162"/>
        <end position="210"/>
    </location>
</feature>
<dbReference type="InterPro" id="IPR007627">
    <property type="entry name" value="RNA_pol_sigma70_r2"/>
</dbReference>
<feature type="domain" description="RNA polymerase sigma-70 region 2" evidence="5">
    <location>
        <begin position="8"/>
        <end position="78"/>
    </location>
</feature>
<dbReference type="KEGG" id="tna:CTN_1673"/>
<protein>
    <submittedName>
        <fullName evidence="7">RNA polymerase, sigma 28 subunit, FliA/WhiG</fullName>
    </submittedName>
</protein>
<dbReference type="InterPro" id="IPR012845">
    <property type="entry name" value="RNA_pol_sigma_FliA_WhiG"/>
</dbReference>
<dbReference type="InterPro" id="IPR013325">
    <property type="entry name" value="RNA_pol_sigma_r2"/>
</dbReference>
<evidence type="ECO:0000313" key="8">
    <source>
        <dbReference type="Proteomes" id="UP000000445"/>
    </source>
</evidence>
<accession>B9KA66</accession>
<evidence type="ECO:0000256" key="3">
    <source>
        <dbReference type="ARBA" id="ARBA00023125"/>
    </source>
</evidence>
<evidence type="ECO:0000259" key="6">
    <source>
        <dbReference type="Pfam" id="PF04545"/>
    </source>
</evidence>
<dbReference type="NCBIfam" id="TIGR02479">
    <property type="entry name" value="FliA_WhiG"/>
    <property type="match status" value="1"/>
</dbReference>
<dbReference type="PRINTS" id="PR00046">
    <property type="entry name" value="SIGMA70FCT"/>
</dbReference>
<reference evidence="7 8" key="1">
    <citation type="journal article" date="2009" name="Biosci. Biotechnol. Biochem.">
        <title>WeGAS: a web-based microbial genome annotation system.</title>
        <authorList>
            <person name="Lee D."/>
            <person name="Seo H."/>
            <person name="Park C."/>
            <person name="Park K."/>
        </authorList>
    </citation>
    <scope>NUCLEOTIDE SEQUENCE [LARGE SCALE GENOMIC DNA]</scope>
    <source>
        <strain evidence="8">ATCC 49049 / DSM 4359 / NBRC 107923 / NS-E</strain>
    </source>
</reference>
<dbReference type="Pfam" id="PF04545">
    <property type="entry name" value="Sigma70_r4"/>
    <property type="match status" value="1"/>
</dbReference>
<evidence type="ECO:0000256" key="4">
    <source>
        <dbReference type="ARBA" id="ARBA00023163"/>
    </source>
</evidence>
<dbReference type="EMBL" id="CP000916">
    <property type="protein sequence ID" value="ACM23849.1"/>
    <property type="molecule type" value="Genomic_DNA"/>
</dbReference>
<evidence type="ECO:0000313" key="7">
    <source>
        <dbReference type="EMBL" id="ACM23849.1"/>
    </source>
</evidence>
<dbReference type="NCBIfam" id="TIGR02937">
    <property type="entry name" value="sigma70-ECF"/>
    <property type="match status" value="1"/>
</dbReference>
<keyword evidence="2" id="KW-0731">Sigma factor</keyword>
<dbReference type="STRING" id="309803.CTN_1673"/>
<dbReference type="PANTHER" id="PTHR30385">
    <property type="entry name" value="SIGMA FACTOR F FLAGELLAR"/>
    <property type="match status" value="1"/>
</dbReference>
<dbReference type="RefSeq" id="WP_015920087.1">
    <property type="nucleotide sequence ID" value="NC_011978.1"/>
</dbReference>
<dbReference type="HOGENOM" id="CLU_014793_8_1_0"/>
<name>B9KA66_THENN</name>
<proteinExistence type="predicted"/>
<keyword evidence="4" id="KW-0804">Transcription</keyword>
<dbReference type="SUPFAM" id="SSF88659">
    <property type="entry name" value="Sigma3 and sigma4 domains of RNA polymerase sigma factors"/>
    <property type="match status" value="2"/>
</dbReference>
<dbReference type="CDD" id="cd06171">
    <property type="entry name" value="Sigma70_r4"/>
    <property type="match status" value="1"/>
</dbReference>
<dbReference type="AlphaFoldDB" id="B9KA66"/>
<keyword evidence="3" id="KW-0238">DNA-binding</keyword>
<dbReference type="InterPro" id="IPR007630">
    <property type="entry name" value="RNA_pol_sigma70_r4"/>
</dbReference>
<dbReference type="PANTHER" id="PTHR30385:SF7">
    <property type="entry name" value="RNA POLYMERASE SIGMA FACTOR FLIA"/>
    <property type="match status" value="1"/>
</dbReference>
<sequence>MWDKERAIKSLLPVIKRIAEDLVQTLPPNVEVEDLIQEGILAALSAFERYDPSKASFTTFVIKRVKGAMYDYLRRIDWMPRNLRKNVKLVEKAIHESEEFPSDEELARKTGLELKEVIRAKNEMMRRQILMIDAFDEELALKTEGPDETAYREILKEKIKKAIEKLSEKEKLVLSLRFEKELSLKEIARVLGVSESRVSQIVSLALLKIKREVMGDDQTS</sequence>
<evidence type="ECO:0000256" key="2">
    <source>
        <dbReference type="ARBA" id="ARBA00023082"/>
    </source>
</evidence>
<dbReference type="GO" id="GO:0003677">
    <property type="term" value="F:DNA binding"/>
    <property type="evidence" value="ECO:0007669"/>
    <property type="project" value="UniProtKB-KW"/>
</dbReference>
<dbReference type="Gene3D" id="1.10.1740.10">
    <property type="match status" value="1"/>
</dbReference>
<dbReference type="GO" id="GO:0003899">
    <property type="term" value="F:DNA-directed RNA polymerase activity"/>
    <property type="evidence" value="ECO:0007669"/>
    <property type="project" value="InterPro"/>
</dbReference>
<dbReference type="Pfam" id="PF04542">
    <property type="entry name" value="Sigma70_r2"/>
    <property type="match status" value="1"/>
</dbReference>
<dbReference type="InterPro" id="IPR000943">
    <property type="entry name" value="RNA_pol_sigma70"/>
</dbReference>
<dbReference type="eggNOG" id="COG1191">
    <property type="taxonomic scope" value="Bacteria"/>
</dbReference>
<dbReference type="Proteomes" id="UP000000445">
    <property type="component" value="Chromosome"/>
</dbReference>
<gene>
    <name evidence="7" type="ordered locus">CTN_1673</name>
</gene>
<organism evidence="7 8">
    <name type="scientific">Thermotoga neapolitana (strain ATCC 49049 / DSM 4359 / NBRC 107923 / NS-E)</name>
    <dbReference type="NCBI Taxonomy" id="309803"/>
    <lineage>
        <taxon>Bacteria</taxon>
        <taxon>Thermotogati</taxon>
        <taxon>Thermotogota</taxon>
        <taxon>Thermotogae</taxon>
        <taxon>Thermotogales</taxon>
        <taxon>Thermotogaceae</taxon>
        <taxon>Thermotoga</taxon>
    </lineage>
</organism>
<dbReference type="InterPro" id="IPR014284">
    <property type="entry name" value="RNA_pol_sigma-70_dom"/>
</dbReference>
<dbReference type="Gene3D" id="1.20.140.160">
    <property type="match status" value="1"/>
</dbReference>
<keyword evidence="8" id="KW-1185">Reference proteome</keyword>
<keyword evidence="1" id="KW-0805">Transcription regulation</keyword>
<dbReference type="GO" id="GO:0016987">
    <property type="term" value="F:sigma factor activity"/>
    <property type="evidence" value="ECO:0007669"/>
    <property type="project" value="UniProtKB-KW"/>
</dbReference>
<dbReference type="SUPFAM" id="SSF88946">
    <property type="entry name" value="Sigma2 domain of RNA polymerase sigma factors"/>
    <property type="match status" value="1"/>
</dbReference>
<evidence type="ECO:0000256" key="1">
    <source>
        <dbReference type="ARBA" id="ARBA00023015"/>
    </source>
</evidence>